<name>W2YQW1_PHYNI</name>
<protein>
    <submittedName>
        <fullName evidence="1">Uncharacterized protein</fullName>
    </submittedName>
</protein>
<dbReference type="EMBL" id="ANIY01003122">
    <property type="protein sequence ID" value="ETP37341.1"/>
    <property type="molecule type" value="Genomic_DNA"/>
</dbReference>
<proteinExistence type="predicted"/>
<sequence length="47" mass="4909">MMNGDKDAMGKDGMLVEAFSDADYAADKSDRKPVTSGVLMVADAIVA</sequence>
<organism evidence="1 2">
    <name type="scientific">Phytophthora nicotianae P10297</name>
    <dbReference type="NCBI Taxonomy" id="1317064"/>
    <lineage>
        <taxon>Eukaryota</taxon>
        <taxon>Sar</taxon>
        <taxon>Stramenopiles</taxon>
        <taxon>Oomycota</taxon>
        <taxon>Peronosporomycetes</taxon>
        <taxon>Peronosporales</taxon>
        <taxon>Peronosporaceae</taxon>
        <taxon>Phytophthora</taxon>
    </lineage>
</organism>
<dbReference type="AlphaFoldDB" id="W2YQW1"/>
<evidence type="ECO:0000313" key="1">
    <source>
        <dbReference type="EMBL" id="ETP37341.1"/>
    </source>
</evidence>
<gene>
    <name evidence="1" type="ORF">F442_14848</name>
</gene>
<evidence type="ECO:0000313" key="2">
    <source>
        <dbReference type="Proteomes" id="UP000018948"/>
    </source>
</evidence>
<comment type="caution">
    <text evidence="1">The sequence shown here is derived from an EMBL/GenBank/DDBJ whole genome shotgun (WGS) entry which is preliminary data.</text>
</comment>
<dbReference type="Proteomes" id="UP000018948">
    <property type="component" value="Unassembled WGS sequence"/>
</dbReference>
<reference evidence="1 2" key="1">
    <citation type="submission" date="2013-11" db="EMBL/GenBank/DDBJ databases">
        <title>The Genome Sequence of Phytophthora parasitica P10297.</title>
        <authorList>
            <consortium name="The Broad Institute Genomics Platform"/>
            <person name="Russ C."/>
            <person name="Tyler B."/>
            <person name="Panabieres F."/>
            <person name="Shan W."/>
            <person name="Tripathy S."/>
            <person name="Grunwald N."/>
            <person name="Machado M."/>
            <person name="Johnson C.S."/>
            <person name="Walker B."/>
            <person name="Young S.K."/>
            <person name="Zeng Q."/>
            <person name="Gargeya S."/>
            <person name="Fitzgerald M."/>
            <person name="Haas B."/>
            <person name="Abouelleil A."/>
            <person name="Allen A.W."/>
            <person name="Alvarado L."/>
            <person name="Arachchi H.M."/>
            <person name="Berlin A.M."/>
            <person name="Chapman S.B."/>
            <person name="Gainer-Dewar J."/>
            <person name="Goldberg J."/>
            <person name="Griggs A."/>
            <person name="Gujja S."/>
            <person name="Hansen M."/>
            <person name="Howarth C."/>
            <person name="Imamovic A."/>
            <person name="Ireland A."/>
            <person name="Larimer J."/>
            <person name="McCowan C."/>
            <person name="Murphy C."/>
            <person name="Pearson M."/>
            <person name="Poon T.W."/>
            <person name="Priest M."/>
            <person name="Roberts A."/>
            <person name="Saif S."/>
            <person name="Shea T."/>
            <person name="Sisk P."/>
            <person name="Sykes S."/>
            <person name="Wortman J."/>
            <person name="Nusbaum C."/>
            <person name="Birren B."/>
        </authorList>
    </citation>
    <scope>NUCLEOTIDE SEQUENCE [LARGE SCALE GENOMIC DNA]</scope>
    <source>
        <strain evidence="1 2">P10297</strain>
    </source>
</reference>
<accession>W2YQW1</accession>